<evidence type="ECO:0000313" key="3">
    <source>
        <dbReference type="EMBL" id="CAL5221088.1"/>
    </source>
</evidence>
<reference evidence="3 4" key="1">
    <citation type="submission" date="2024-06" db="EMBL/GenBank/DDBJ databases">
        <authorList>
            <person name="Kraege A."/>
            <person name="Thomma B."/>
        </authorList>
    </citation>
    <scope>NUCLEOTIDE SEQUENCE [LARGE SCALE GENOMIC DNA]</scope>
</reference>
<dbReference type="Proteomes" id="UP001497392">
    <property type="component" value="Unassembled WGS sequence"/>
</dbReference>
<gene>
    <name evidence="3" type="primary">g3215</name>
    <name evidence="3" type="ORF">VP750_LOCUS2747</name>
</gene>
<protein>
    <submittedName>
        <fullName evidence="3">G3215 protein</fullName>
    </submittedName>
</protein>
<comment type="caution">
    <text evidence="3">The sequence shown here is derived from an EMBL/GenBank/DDBJ whole genome shotgun (WGS) entry which is preliminary data.</text>
</comment>
<proteinExistence type="predicted"/>
<sequence>MTVCGQKKQELEPLHVVKLASAALAASLLLSAAVPEDALAARSGGRVGGSSFRSSAPRAAPRAAPAPRSSGPAVRNYNNYYSAPPLVGGYGGYGYGGGGISIMPSFGMPLFYGGGIFNFFVVMFVASAVLGVVRNLASRGRSNDDEFDD</sequence>
<evidence type="ECO:0000256" key="2">
    <source>
        <dbReference type="SAM" id="Phobius"/>
    </source>
</evidence>
<dbReference type="PANTHER" id="PTHR37768:SF2">
    <property type="entry name" value="OS06G0694800 PROTEIN"/>
    <property type="match status" value="1"/>
</dbReference>
<dbReference type="EMBL" id="CAXHTA020000005">
    <property type="protein sequence ID" value="CAL5221088.1"/>
    <property type="molecule type" value="Genomic_DNA"/>
</dbReference>
<keyword evidence="4" id="KW-1185">Reference proteome</keyword>
<evidence type="ECO:0000313" key="4">
    <source>
        <dbReference type="Proteomes" id="UP001497392"/>
    </source>
</evidence>
<keyword evidence="2" id="KW-1133">Transmembrane helix</keyword>
<feature type="transmembrane region" description="Helical" evidence="2">
    <location>
        <begin position="110"/>
        <end position="133"/>
    </location>
</feature>
<organism evidence="3 4">
    <name type="scientific">Coccomyxa viridis</name>
    <dbReference type="NCBI Taxonomy" id="1274662"/>
    <lineage>
        <taxon>Eukaryota</taxon>
        <taxon>Viridiplantae</taxon>
        <taxon>Chlorophyta</taxon>
        <taxon>core chlorophytes</taxon>
        <taxon>Trebouxiophyceae</taxon>
        <taxon>Trebouxiophyceae incertae sedis</taxon>
        <taxon>Coccomyxaceae</taxon>
        <taxon>Coccomyxa</taxon>
    </lineage>
</organism>
<accession>A0ABP1FM88</accession>
<name>A0ABP1FM88_9CHLO</name>
<feature type="region of interest" description="Disordered" evidence="1">
    <location>
        <begin position="42"/>
        <end position="70"/>
    </location>
</feature>
<evidence type="ECO:0000256" key="1">
    <source>
        <dbReference type="SAM" id="MobiDB-lite"/>
    </source>
</evidence>
<keyword evidence="2" id="KW-0812">Transmembrane</keyword>
<dbReference type="PANTHER" id="PTHR37768">
    <property type="entry name" value="OS06G0694800 PROTEIN"/>
    <property type="match status" value="1"/>
</dbReference>
<keyword evidence="2" id="KW-0472">Membrane</keyword>